<evidence type="ECO:0000256" key="2">
    <source>
        <dbReference type="ARBA" id="ARBA00022645"/>
    </source>
</evidence>
<dbReference type="KEGG" id="hazt:108664804"/>
<evidence type="ECO:0000256" key="1">
    <source>
        <dbReference type="ARBA" id="ARBA00008139"/>
    </source>
</evidence>
<evidence type="ECO:0000256" key="13">
    <source>
        <dbReference type="PIRSR" id="PIRSR601548-1"/>
    </source>
</evidence>
<feature type="binding site" evidence="16">
    <location>
        <position position="520"/>
    </location>
    <ligand>
        <name>chloride</name>
        <dbReference type="ChEBI" id="CHEBI:17996"/>
        <label>1</label>
    </ligand>
</feature>
<evidence type="ECO:0000256" key="11">
    <source>
        <dbReference type="ARBA" id="ARBA00036868"/>
    </source>
</evidence>
<dbReference type="OrthoDB" id="10029630at2759"/>
<feature type="binding site" evidence="16">
    <location>
        <position position="223"/>
    </location>
    <ligand>
        <name>chloride</name>
        <dbReference type="ChEBI" id="CHEBI:17996"/>
        <label>1</label>
    </ligand>
</feature>
<dbReference type="GO" id="GO:0008241">
    <property type="term" value="F:peptidyl-dipeptidase activity"/>
    <property type="evidence" value="ECO:0007669"/>
    <property type="project" value="UniProtKB-EC"/>
</dbReference>
<feature type="active site" description="Proton donor 1" evidence="13">
    <location>
        <position position="511"/>
    </location>
</feature>
<dbReference type="GO" id="GO:0004180">
    <property type="term" value="F:carboxypeptidase activity"/>
    <property type="evidence" value="ECO:0007669"/>
    <property type="project" value="UniProtKB-KW"/>
</dbReference>
<reference evidence="24" key="1">
    <citation type="submission" date="2025-08" db="UniProtKB">
        <authorList>
            <consortium name="RefSeq"/>
        </authorList>
    </citation>
    <scope>IDENTIFICATION</scope>
    <source>
        <tissue evidence="24">Whole organism</tissue>
    </source>
</reference>
<sequence>MKGITCVTLCVYTACLMLATSRALDGSGLDASAEQYLSRRNAEVARDANKMSLASWAYDCNLTETNKQTMMALQNENAAKSKSEWEQWKLLKWDEKWNQTTDPNLRRQLKQFSVQGMSALPSDKFSNLSEITADMVATYSTAHVDMCVELQNESVCDLNLEPELTQLLDQVRDYNVLTEAWVRWRDASGKRVRNNFLEYVQLSNEAARLNGFSDMSEMWLDPYESPSFQSDIEKIWQEVKPLYEQLHAYVRRKLREEYGANHVNLTGPIPASILGNMWAQSWGGIYDLVQPFPNKPTLDVTAAMKSQGYTAKKMFELADKFYTELNLIAMPASFWEKSVLTKPPSVDMVCHASAWDFYDGQDFRIKMCTDITMDDLFTIHHEMGHIEYYLHYKDQPYVFRSGANPGFHEAVGDSLALSVRTPKHLHKIGLLEQIVDDEESDINFLMKVALDKVTFLPFGYLIDKYRWRVFSGNITAQDLNCEWWNMRYELQGLKPPVQRSEEDFDPGAKYHVVADVPYIRYFVSFIVQFQFHKAMCLKAGQYDPNDPNLPLHKCDIDKSTAAGEALGAMLRLGSSKPWPDALESLTGSRTLDASVLREYFAPLERWLKSDNERHGEYVGWIRDGEYCQGPPQLRQNYNKVLHESRNNQITITVNEIE</sequence>
<dbReference type="GO" id="GO:0008237">
    <property type="term" value="F:metallopeptidase activity"/>
    <property type="evidence" value="ECO:0007669"/>
    <property type="project" value="UniProtKB-KW"/>
</dbReference>
<evidence type="ECO:0000256" key="12">
    <source>
        <dbReference type="ARBA" id="ARBA00039858"/>
    </source>
</evidence>
<dbReference type="PANTHER" id="PTHR10514">
    <property type="entry name" value="ANGIOTENSIN-CONVERTING ENZYME"/>
    <property type="match status" value="1"/>
</dbReference>
<dbReference type="Pfam" id="PF01401">
    <property type="entry name" value="Peptidase_M2"/>
    <property type="match status" value="1"/>
</dbReference>
<evidence type="ECO:0000256" key="17">
    <source>
        <dbReference type="PIRSR" id="PIRSR601548-3"/>
    </source>
</evidence>
<protein>
    <recommendedName>
        <fullName evidence="12 21">Angiotensin-converting enzyme</fullName>
        <ecNumber evidence="21">3.4.-.-</ecNumber>
    </recommendedName>
</protein>
<feature type="signal peptide" evidence="22">
    <location>
        <begin position="1"/>
        <end position="23"/>
    </location>
</feature>
<evidence type="ECO:0000313" key="23">
    <source>
        <dbReference type="Proteomes" id="UP000694843"/>
    </source>
</evidence>
<feature type="binding site" evidence="19">
    <location>
        <position position="409"/>
    </location>
    <ligand>
        <name>Zn(2+)</name>
        <dbReference type="ChEBI" id="CHEBI:29105"/>
        <label>2</label>
        <note>catalytic</note>
    </ligand>
</feature>
<feature type="binding site" evidence="19">
    <location>
        <position position="385"/>
    </location>
    <ligand>
        <name>Zn(2+)</name>
        <dbReference type="ChEBI" id="CHEBI:29105"/>
        <label>2</label>
        <note>catalytic</note>
    </ligand>
</feature>
<dbReference type="GO" id="GO:0046872">
    <property type="term" value="F:metal ion binding"/>
    <property type="evidence" value="ECO:0007669"/>
    <property type="project" value="UniProtKB-KW"/>
</dbReference>
<keyword evidence="4 17" id="KW-0479">Metal-binding</keyword>
<dbReference type="RefSeq" id="XP_018006989.1">
    <property type="nucleotide sequence ID" value="XM_018151500.2"/>
</dbReference>
<feature type="chain" id="PRO_5034190897" description="Angiotensin-converting enzyme" evidence="22">
    <location>
        <begin position="24"/>
        <end position="657"/>
    </location>
</feature>
<feature type="active site" description="Proton donor 2" evidence="15">
    <location>
        <position position="511"/>
    </location>
</feature>
<dbReference type="GO" id="GO:0005615">
    <property type="term" value="C:extracellular space"/>
    <property type="evidence" value="ECO:0007669"/>
    <property type="project" value="TreeGrafter"/>
</dbReference>
<dbReference type="GO" id="GO:0006508">
    <property type="term" value="P:proteolysis"/>
    <property type="evidence" value="ECO:0007669"/>
    <property type="project" value="UniProtKB-KW"/>
</dbReference>
<evidence type="ECO:0000256" key="21">
    <source>
        <dbReference type="RuleBase" id="RU361144"/>
    </source>
</evidence>
<evidence type="ECO:0000313" key="24">
    <source>
        <dbReference type="RefSeq" id="XP_018006989.1"/>
    </source>
</evidence>
<feature type="binding site" evidence="17">
    <location>
        <position position="381"/>
    </location>
    <ligand>
        <name>Zn(2+)</name>
        <dbReference type="ChEBI" id="CHEBI:29105"/>
        <label>1</label>
        <note>catalytic</note>
    </ligand>
</feature>
<evidence type="ECO:0000256" key="6">
    <source>
        <dbReference type="ARBA" id="ARBA00022801"/>
    </source>
</evidence>
<feature type="glycosylation site" description="N-linked (GlcNAc...) asparagine" evidence="14">
    <location>
        <position position="61"/>
    </location>
</feature>
<organism evidence="23 24">
    <name type="scientific">Hyalella azteca</name>
    <name type="common">Amphipod</name>
    <dbReference type="NCBI Taxonomy" id="294128"/>
    <lineage>
        <taxon>Eukaryota</taxon>
        <taxon>Metazoa</taxon>
        <taxon>Ecdysozoa</taxon>
        <taxon>Arthropoda</taxon>
        <taxon>Crustacea</taxon>
        <taxon>Multicrustacea</taxon>
        <taxon>Malacostraca</taxon>
        <taxon>Eumalacostraca</taxon>
        <taxon>Peracarida</taxon>
        <taxon>Amphipoda</taxon>
        <taxon>Senticaudata</taxon>
        <taxon>Talitrida</taxon>
        <taxon>Talitroidea</taxon>
        <taxon>Hyalellidae</taxon>
        <taxon>Hyalella</taxon>
    </lineage>
</organism>
<dbReference type="FunFam" id="1.10.1370.30:FF:000004">
    <property type="entry name" value="Angiotensin-converting enzyme"/>
    <property type="match status" value="1"/>
</dbReference>
<dbReference type="SUPFAM" id="SSF55486">
    <property type="entry name" value="Metalloproteases ('zincins'), catalytic domain"/>
    <property type="match status" value="1"/>
</dbReference>
<dbReference type="EC" id="3.4.-.-" evidence="21"/>
<evidence type="ECO:0000256" key="22">
    <source>
        <dbReference type="SAM" id="SignalP"/>
    </source>
</evidence>
<evidence type="ECO:0000256" key="16">
    <source>
        <dbReference type="PIRSR" id="PIRSR601548-2"/>
    </source>
</evidence>
<keyword evidence="6 21" id="KW-0378">Hydrolase</keyword>
<evidence type="ECO:0000256" key="3">
    <source>
        <dbReference type="ARBA" id="ARBA00022670"/>
    </source>
</evidence>
<evidence type="ECO:0000256" key="18">
    <source>
        <dbReference type="PIRSR" id="PIRSR601548-4"/>
    </source>
</evidence>
<dbReference type="CDD" id="cd06461">
    <property type="entry name" value="M2_ACE"/>
    <property type="match status" value="1"/>
</dbReference>
<keyword evidence="8 21" id="KW-0482">Metalloprotease</keyword>
<gene>
    <name evidence="24" type="primary">LOC108664804</name>
</gene>
<evidence type="ECO:0000256" key="19">
    <source>
        <dbReference type="PIRSR" id="PIRSR601548-8"/>
    </source>
</evidence>
<keyword evidence="9 18" id="KW-1015">Disulfide bond</keyword>
<proteinExistence type="inferred from homology"/>
<dbReference type="PROSITE" id="PS52011">
    <property type="entry name" value="PEPTIDASE_M2"/>
    <property type="match status" value="1"/>
</dbReference>
<evidence type="ECO:0000256" key="10">
    <source>
        <dbReference type="ARBA" id="ARBA00023180"/>
    </source>
</evidence>
<feature type="binding site" evidence="17">
    <location>
        <position position="385"/>
    </location>
    <ligand>
        <name>Zn(2+)</name>
        <dbReference type="ChEBI" id="CHEBI:29105"/>
        <label>1</label>
        <note>catalytic</note>
    </ligand>
</feature>
<dbReference type="PRINTS" id="PR00791">
    <property type="entry name" value="PEPDIPTASEA"/>
</dbReference>
<keyword evidence="3 21" id="KW-0645">Protease</keyword>
<comment type="catalytic activity">
    <reaction evidence="11">
        <text>Release of a C-terminal dipeptide, oligopeptide-|-Xaa-Yaa, when Xaa is not Pro, and Yaa is neither Asp nor Glu. Thus, conversion of angiotensin I to angiotensin II, with increase in vasoconstrictor activity, but no action on angiotensin II.</text>
        <dbReference type="EC" id="3.4.15.1"/>
    </reaction>
</comment>
<dbReference type="GeneID" id="108664804"/>
<keyword evidence="5 22" id="KW-0732">Signal</keyword>
<keyword evidence="7 17" id="KW-0862">Zinc</keyword>
<evidence type="ECO:0000256" key="5">
    <source>
        <dbReference type="ARBA" id="ARBA00022729"/>
    </source>
</evidence>
<feature type="binding site" evidence="17">
    <location>
        <position position="409"/>
    </location>
    <ligand>
        <name>Zn(2+)</name>
        <dbReference type="ChEBI" id="CHEBI:29105"/>
        <label>1</label>
        <note>catalytic</note>
    </ligand>
</feature>
<comment type="similarity">
    <text evidence="1 20 21">Belongs to the peptidase M2 family.</text>
</comment>
<evidence type="ECO:0000256" key="4">
    <source>
        <dbReference type="ARBA" id="ARBA00022723"/>
    </source>
</evidence>
<evidence type="ECO:0000256" key="7">
    <source>
        <dbReference type="ARBA" id="ARBA00022833"/>
    </source>
</evidence>
<feature type="disulfide bond" evidence="18 20">
    <location>
        <begin position="536"/>
        <end position="554"/>
    </location>
</feature>
<dbReference type="Proteomes" id="UP000694843">
    <property type="component" value="Unplaced"/>
</dbReference>
<accession>A0A8B7N1A3</accession>
<feature type="binding site" evidence="19">
    <location>
        <position position="381"/>
    </location>
    <ligand>
        <name>Zn(2+)</name>
        <dbReference type="ChEBI" id="CHEBI:29105"/>
        <label>2</label>
        <note>catalytic</note>
    </ligand>
</feature>
<comment type="cofactor">
    <cofactor evidence="21">
        <name>Zn(2+)</name>
        <dbReference type="ChEBI" id="CHEBI:29105"/>
    </cofactor>
    <text evidence="21">Binds 1 zinc ion per subunit.</text>
</comment>
<dbReference type="AlphaFoldDB" id="A0A8B7N1A3"/>
<dbReference type="GO" id="GO:0005886">
    <property type="term" value="C:plasma membrane"/>
    <property type="evidence" value="ECO:0007669"/>
    <property type="project" value="TreeGrafter"/>
</dbReference>
<comment type="caution">
    <text evidence="20">Lacks conserved residue(s) required for the propagation of feature annotation.</text>
</comment>
<dbReference type="PANTHER" id="PTHR10514:SF44">
    <property type="entry name" value="ANGIOTENSIN-CONVERTING ENZYME-RELATED"/>
    <property type="match status" value="1"/>
</dbReference>
<keyword evidence="10 14" id="KW-0325">Glycoprotein</keyword>
<evidence type="ECO:0000256" key="15">
    <source>
        <dbReference type="PIRSR" id="PIRSR601548-11"/>
    </source>
</evidence>
<evidence type="ECO:0000256" key="9">
    <source>
        <dbReference type="ARBA" id="ARBA00023157"/>
    </source>
</evidence>
<evidence type="ECO:0000256" key="20">
    <source>
        <dbReference type="PROSITE-ProRule" id="PRU01355"/>
    </source>
</evidence>
<dbReference type="Gene3D" id="1.10.1370.30">
    <property type="match status" value="1"/>
</dbReference>
<dbReference type="OMA" id="WPEYNDS"/>
<feature type="active site" description="Proton acceptor 1" evidence="13">
    <location>
        <position position="382"/>
    </location>
</feature>
<dbReference type="InterPro" id="IPR001548">
    <property type="entry name" value="Peptidase_M2"/>
</dbReference>
<keyword evidence="2 21" id="KW-0121">Carboxypeptidase</keyword>
<evidence type="ECO:0000256" key="8">
    <source>
        <dbReference type="ARBA" id="ARBA00023049"/>
    </source>
</evidence>
<feature type="disulfide bond" evidence="18 20">
    <location>
        <begin position="350"/>
        <end position="368"/>
    </location>
</feature>
<feature type="active site" description="Proton acceptor 2" evidence="15">
    <location>
        <position position="382"/>
    </location>
</feature>
<keyword evidence="23" id="KW-1185">Reference proteome</keyword>
<name>A0A8B7N1A3_HYAAZ</name>
<evidence type="ECO:0000256" key="14">
    <source>
        <dbReference type="PIRSR" id="PIRSR601548-10"/>
    </source>
</evidence>